<evidence type="ECO:0000313" key="2">
    <source>
        <dbReference type="EMBL" id="KAH6895340.1"/>
    </source>
</evidence>
<proteinExistence type="predicted"/>
<dbReference type="AlphaFoldDB" id="A0A9P8WF70"/>
<name>A0A9P8WF70_9HYPO</name>
<keyword evidence="1" id="KW-0472">Membrane</keyword>
<keyword evidence="1" id="KW-1133">Transmembrane helix</keyword>
<reference evidence="2 3" key="1">
    <citation type="journal article" date="2021" name="Nat. Commun.">
        <title>Genetic determinants of endophytism in the Arabidopsis root mycobiome.</title>
        <authorList>
            <person name="Mesny F."/>
            <person name="Miyauchi S."/>
            <person name="Thiergart T."/>
            <person name="Pickel B."/>
            <person name="Atanasova L."/>
            <person name="Karlsson M."/>
            <person name="Huettel B."/>
            <person name="Barry K.W."/>
            <person name="Haridas S."/>
            <person name="Chen C."/>
            <person name="Bauer D."/>
            <person name="Andreopoulos W."/>
            <person name="Pangilinan J."/>
            <person name="LaButti K."/>
            <person name="Riley R."/>
            <person name="Lipzen A."/>
            <person name="Clum A."/>
            <person name="Drula E."/>
            <person name="Henrissat B."/>
            <person name="Kohler A."/>
            <person name="Grigoriev I.V."/>
            <person name="Martin F.M."/>
            <person name="Hacquard S."/>
        </authorList>
    </citation>
    <scope>NUCLEOTIDE SEQUENCE [LARGE SCALE GENOMIC DNA]</scope>
    <source>
        <strain evidence="2 3">MPI-CAGE-CH-0241</strain>
    </source>
</reference>
<accession>A0A9P8WF70</accession>
<comment type="caution">
    <text evidence="2">The sequence shown here is derived from an EMBL/GenBank/DDBJ whole genome shotgun (WGS) entry which is preliminary data.</text>
</comment>
<dbReference type="EMBL" id="JAGPYM010000004">
    <property type="protein sequence ID" value="KAH6895340.1"/>
    <property type="molecule type" value="Genomic_DNA"/>
</dbReference>
<organism evidence="2 3">
    <name type="scientific">Thelonectria olida</name>
    <dbReference type="NCBI Taxonomy" id="1576542"/>
    <lineage>
        <taxon>Eukaryota</taxon>
        <taxon>Fungi</taxon>
        <taxon>Dikarya</taxon>
        <taxon>Ascomycota</taxon>
        <taxon>Pezizomycotina</taxon>
        <taxon>Sordariomycetes</taxon>
        <taxon>Hypocreomycetidae</taxon>
        <taxon>Hypocreales</taxon>
        <taxon>Nectriaceae</taxon>
        <taxon>Thelonectria</taxon>
    </lineage>
</organism>
<gene>
    <name evidence="2" type="ORF">B0T10DRAFT_477707</name>
</gene>
<sequence length="134" mass="14883">MPSYCQVFYSITSNIFVSANIHSPLVCEQDLPSSLALLCFYSDLPTMSTKTQSKMQKTEAVLTRPLLGRRWVIMLVLANVVITYQAITLVLSGSWEGWSNATLSSKMKIVNPFIAAASVCMVCWVNSRINRGLN</sequence>
<feature type="transmembrane region" description="Helical" evidence="1">
    <location>
        <begin position="71"/>
        <end position="89"/>
    </location>
</feature>
<dbReference type="Proteomes" id="UP000777438">
    <property type="component" value="Unassembled WGS sequence"/>
</dbReference>
<keyword evidence="1" id="KW-0812">Transmembrane</keyword>
<keyword evidence="3" id="KW-1185">Reference proteome</keyword>
<evidence type="ECO:0000313" key="3">
    <source>
        <dbReference type="Proteomes" id="UP000777438"/>
    </source>
</evidence>
<feature type="transmembrane region" description="Helical" evidence="1">
    <location>
        <begin position="109"/>
        <end position="127"/>
    </location>
</feature>
<evidence type="ECO:0000256" key="1">
    <source>
        <dbReference type="SAM" id="Phobius"/>
    </source>
</evidence>
<protein>
    <submittedName>
        <fullName evidence="2">Uncharacterized protein</fullName>
    </submittedName>
</protein>